<name>A0A5B2VGT0_9HYPH</name>
<comment type="similarity">
    <text evidence="1">Belongs to the ATP-dependent AMP-binding enzyme family.</text>
</comment>
<dbReference type="RefSeq" id="WP_149817452.1">
    <property type="nucleotide sequence ID" value="NZ_VUOA01000019.1"/>
</dbReference>
<dbReference type="GO" id="GO:0006631">
    <property type="term" value="P:fatty acid metabolic process"/>
    <property type="evidence" value="ECO:0007669"/>
    <property type="project" value="TreeGrafter"/>
</dbReference>
<dbReference type="InterPro" id="IPR000873">
    <property type="entry name" value="AMP-dep_synth/lig_dom"/>
</dbReference>
<accession>A0A5B2VGT0</accession>
<dbReference type="Proteomes" id="UP000323142">
    <property type="component" value="Unassembled WGS sequence"/>
</dbReference>
<organism evidence="7 8">
    <name type="scientific">Salinarimonas soli</name>
    <dbReference type="NCBI Taxonomy" id="1638099"/>
    <lineage>
        <taxon>Bacteria</taxon>
        <taxon>Pseudomonadati</taxon>
        <taxon>Pseudomonadota</taxon>
        <taxon>Alphaproteobacteria</taxon>
        <taxon>Hyphomicrobiales</taxon>
        <taxon>Salinarimonadaceae</taxon>
        <taxon>Salinarimonas</taxon>
    </lineage>
</organism>
<evidence type="ECO:0000313" key="8">
    <source>
        <dbReference type="Proteomes" id="UP000323142"/>
    </source>
</evidence>
<evidence type="ECO:0000259" key="5">
    <source>
        <dbReference type="Pfam" id="PF00501"/>
    </source>
</evidence>
<dbReference type="SUPFAM" id="SSF56801">
    <property type="entry name" value="Acetyl-CoA synthetase-like"/>
    <property type="match status" value="1"/>
</dbReference>
<dbReference type="EMBL" id="VUOA01000019">
    <property type="protein sequence ID" value="KAA2237549.1"/>
    <property type="molecule type" value="Genomic_DNA"/>
</dbReference>
<evidence type="ECO:0000256" key="4">
    <source>
        <dbReference type="ARBA" id="ARBA00022840"/>
    </source>
</evidence>
<sequence length="511" mass="53503">MPSTIWEVLAAGAPEARAIGAPGRPWLTYDGLRVLASETIRALNGIGIGRGDRVAIVLPNGPEMATGFVSIACAATAAPLNPSYRAEEFEFYLTDLSPKALVVKAGDDTPARAVAERLGVAVVELVPDEAAPAGTYRLAVEGRPGANPRAGGPAQGDDVALVLHTSGTTARPKIVPLSNANLAASARHIGATLGLGSGDTCLNIMPLFHIHGLIAAVLSSLGAGAAVSCTPGFNALKFFSWLDDVDPTWYTAVPTMHQAILGRAGHNAERLAKGTRLRFIRSSSASLPPQVMAELEKTFGCPVVEAYGMTEASHQMASNPLPPRARKPGSVGIAAGPEIAIMDEEGHLLPQGEIGEVVIRGPNVTGGYESNPDANLKAFAGGWFRTGDQGRLDEEGYLFLTGRLKELINRGGEKISPLEVDTVIMDHPAVAQVVTFAMPHAKLGEEVAAVAVLRDGMQATEAEIRAFVAARLADFKVPRRVLFVSEIPKGATGKLQRVGLAQKLGLVDQAA</sequence>
<dbReference type="GO" id="GO:0031956">
    <property type="term" value="F:medium-chain fatty acid-CoA ligase activity"/>
    <property type="evidence" value="ECO:0007669"/>
    <property type="project" value="TreeGrafter"/>
</dbReference>
<evidence type="ECO:0000313" key="7">
    <source>
        <dbReference type="EMBL" id="KAA2237549.1"/>
    </source>
</evidence>
<protein>
    <submittedName>
        <fullName evidence="7">AMP-binding protein</fullName>
    </submittedName>
</protein>
<dbReference type="PANTHER" id="PTHR43201:SF5">
    <property type="entry name" value="MEDIUM-CHAIN ACYL-COA LIGASE ACSF2, MITOCHONDRIAL"/>
    <property type="match status" value="1"/>
</dbReference>
<dbReference type="OrthoDB" id="9803968at2"/>
<dbReference type="Pfam" id="PF13193">
    <property type="entry name" value="AMP-binding_C"/>
    <property type="match status" value="1"/>
</dbReference>
<evidence type="ECO:0000256" key="2">
    <source>
        <dbReference type="ARBA" id="ARBA00022598"/>
    </source>
</evidence>
<reference evidence="7 8" key="1">
    <citation type="submission" date="2019-09" db="EMBL/GenBank/DDBJ databases">
        <title>Salinarimonas rosea gen. nov., sp. nov., a new member of the a-2 subgroup of the Proteobacteria.</title>
        <authorList>
            <person name="Liu J."/>
        </authorList>
    </citation>
    <scope>NUCLEOTIDE SEQUENCE [LARGE SCALE GENOMIC DNA]</scope>
    <source>
        <strain evidence="7 8">BN140002</strain>
    </source>
</reference>
<dbReference type="PANTHER" id="PTHR43201">
    <property type="entry name" value="ACYL-COA SYNTHETASE"/>
    <property type="match status" value="1"/>
</dbReference>
<evidence type="ECO:0000256" key="1">
    <source>
        <dbReference type="ARBA" id="ARBA00006432"/>
    </source>
</evidence>
<proteinExistence type="inferred from homology"/>
<evidence type="ECO:0000256" key="3">
    <source>
        <dbReference type="ARBA" id="ARBA00022741"/>
    </source>
</evidence>
<keyword evidence="4" id="KW-0067">ATP-binding</keyword>
<keyword evidence="3" id="KW-0547">Nucleotide-binding</keyword>
<dbReference type="InterPro" id="IPR025110">
    <property type="entry name" value="AMP-bd_C"/>
</dbReference>
<dbReference type="Pfam" id="PF00501">
    <property type="entry name" value="AMP-binding"/>
    <property type="match status" value="1"/>
</dbReference>
<feature type="domain" description="AMP-binding enzyme C-terminal" evidence="6">
    <location>
        <begin position="419"/>
        <end position="494"/>
    </location>
</feature>
<dbReference type="GO" id="GO:0005524">
    <property type="term" value="F:ATP binding"/>
    <property type="evidence" value="ECO:0007669"/>
    <property type="project" value="UniProtKB-KW"/>
</dbReference>
<keyword evidence="8" id="KW-1185">Reference proteome</keyword>
<dbReference type="CDD" id="cd05926">
    <property type="entry name" value="FACL_fum10p_like"/>
    <property type="match status" value="1"/>
</dbReference>
<dbReference type="Gene3D" id="3.30.300.30">
    <property type="match status" value="1"/>
</dbReference>
<feature type="domain" description="AMP-dependent synthetase/ligase" evidence="5">
    <location>
        <begin position="10"/>
        <end position="368"/>
    </location>
</feature>
<dbReference type="InterPro" id="IPR042099">
    <property type="entry name" value="ANL_N_sf"/>
</dbReference>
<reference evidence="7 8" key="2">
    <citation type="submission" date="2019-09" db="EMBL/GenBank/DDBJ databases">
        <authorList>
            <person name="Jin C."/>
        </authorList>
    </citation>
    <scope>NUCLEOTIDE SEQUENCE [LARGE SCALE GENOMIC DNA]</scope>
    <source>
        <strain evidence="7 8">BN140002</strain>
    </source>
</reference>
<dbReference type="InterPro" id="IPR045851">
    <property type="entry name" value="AMP-bd_C_sf"/>
</dbReference>
<evidence type="ECO:0000259" key="6">
    <source>
        <dbReference type="Pfam" id="PF13193"/>
    </source>
</evidence>
<gene>
    <name evidence="7" type="ORF">F0L46_11235</name>
</gene>
<dbReference type="Gene3D" id="3.40.50.12780">
    <property type="entry name" value="N-terminal domain of ligase-like"/>
    <property type="match status" value="1"/>
</dbReference>
<dbReference type="AlphaFoldDB" id="A0A5B2VGT0"/>
<keyword evidence="2" id="KW-0436">Ligase</keyword>
<comment type="caution">
    <text evidence="7">The sequence shown here is derived from an EMBL/GenBank/DDBJ whole genome shotgun (WGS) entry which is preliminary data.</text>
</comment>
<dbReference type="InterPro" id="IPR045310">
    <property type="entry name" value="Pcs60-like"/>
</dbReference>